<organism evidence="3 4">
    <name type="scientific">Halorientalis pallida</name>
    <dbReference type="NCBI Taxonomy" id="2479928"/>
    <lineage>
        <taxon>Archaea</taxon>
        <taxon>Methanobacteriati</taxon>
        <taxon>Methanobacteriota</taxon>
        <taxon>Stenosarchaea group</taxon>
        <taxon>Halobacteria</taxon>
        <taxon>Halobacteriales</taxon>
        <taxon>Haloarculaceae</taxon>
        <taxon>Halorientalis</taxon>
    </lineage>
</organism>
<protein>
    <recommendedName>
        <fullName evidence="2">Envelope protein N-terminal domain-containing protein</fullName>
    </recommendedName>
</protein>
<reference evidence="3 4" key="1">
    <citation type="submission" date="2019-01" db="EMBL/GenBank/DDBJ databases">
        <title>Halorientalis sp. F13-25 a new haloarchaeum isolated from hypersaline water.</title>
        <authorList>
            <person name="Ana D.-V."/>
            <person name="Cristina S.-P."/>
            <person name="Antonio V."/>
        </authorList>
    </citation>
    <scope>NUCLEOTIDE SEQUENCE [LARGE SCALE GENOMIC DNA]</scope>
    <source>
        <strain evidence="3 4">F13-25</strain>
    </source>
</reference>
<evidence type="ECO:0000313" key="3">
    <source>
        <dbReference type="EMBL" id="RXK46601.1"/>
    </source>
</evidence>
<gene>
    <name evidence="3" type="ORF">EAF64_18140</name>
</gene>
<proteinExistence type="predicted"/>
<sequence length="510" mass="54785">MRESIRRALSVVMVFAVVGAGTVALINLDQGPEPVQQYGAVQDGEAIPPIVAYGAGAATVAVAGCLASECWVQEADLPEQKIDSTETQGEIYKSAQTTSAQIDVLADSTNNWQTQTANSYRRAGKSEFVRAINNGSSQSAAVTEAKQAAQDEYARSQIQLLKSYEAQVGAVVTMWQTAAQEQNLSAGSVFEFRKNPTVGWAKDLENLKEVNHTTTLVNGSSYTYSSLGGQEGGSNLLIHADGEYGGQARLAVLPPDTLESSDREIVLEQDSPDGYTTMWNKYESQSANVTQNLEKFAQSAYDSWSAGNISSADLVDPYMGARDFEPDGSQGSTWTQQQLLSLGITPPKNFSSIERMTVRDETSGMIYDGTLMSGGTPQGGGFEVGQTYNATEVPGIQYVVSRTAKTQLNGNFTLVNATGMDGGPIQSVDYTQPNLNTTNLQEFKEGMDDYRKFREEIEAREEKMRNESGSGGLLDGAGDWIPGLNGIQSVVALFVALFAVMFGARVVAGN</sequence>
<keyword evidence="4" id="KW-1185">Reference proteome</keyword>
<name>A0A498KX52_9EURY</name>
<evidence type="ECO:0000259" key="2">
    <source>
        <dbReference type="Pfam" id="PF26255"/>
    </source>
</evidence>
<dbReference type="Pfam" id="PF26255">
    <property type="entry name" value="Viral_env_HRPV"/>
    <property type="match status" value="1"/>
</dbReference>
<feature type="transmembrane region" description="Helical" evidence="1">
    <location>
        <begin position="490"/>
        <end position="508"/>
    </location>
</feature>
<dbReference type="AlphaFoldDB" id="A0A498KX52"/>
<dbReference type="RefSeq" id="WP_129070399.1">
    <property type="nucleotide sequence ID" value="NZ_RDFA01000008.1"/>
</dbReference>
<keyword evidence="1" id="KW-0812">Transmembrane</keyword>
<keyword evidence="1" id="KW-0472">Membrane</keyword>
<dbReference type="InterPro" id="IPR058677">
    <property type="entry name" value="ORF4_N"/>
</dbReference>
<evidence type="ECO:0000256" key="1">
    <source>
        <dbReference type="SAM" id="Phobius"/>
    </source>
</evidence>
<keyword evidence="1" id="KW-1133">Transmembrane helix</keyword>
<feature type="domain" description="Envelope protein N-terminal" evidence="2">
    <location>
        <begin position="83"/>
        <end position="340"/>
    </location>
</feature>
<accession>A0A498KX52</accession>
<dbReference type="OrthoDB" id="293768at2157"/>
<dbReference type="EMBL" id="RDFA01000008">
    <property type="protein sequence ID" value="RXK46601.1"/>
    <property type="molecule type" value="Genomic_DNA"/>
</dbReference>
<evidence type="ECO:0000313" key="4">
    <source>
        <dbReference type="Proteomes" id="UP000289691"/>
    </source>
</evidence>
<comment type="caution">
    <text evidence="3">The sequence shown here is derived from an EMBL/GenBank/DDBJ whole genome shotgun (WGS) entry which is preliminary data.</text>
</comment>
<dbReference type="Proteomes" id="UP000289691">
    <property type="component" value="Unassembled WGS sequence"/>
</dbReference>